<organism evidence="1">
    <name type="scientific">marine sediment metagenome</name>
    <dbReference type="NCBI Taxonomy" id="412755"/>
    <lineage>
        <taxon>unclassified sequences</taxon>
        <taxon>metagenomes</taxon>
        <taxon>ecological metagenomes</taxon>
    </lineage>
</organism>
<proteinExistence type="predicted"/>
<comment type="caution">
    <text evidence="1">The sequence shown here is derived from an EMBL/GenBank/DDBJ whole genome shotgun (WGS) entry which is preliminary data.</text>
</comment>
<feature type="non-terminal residue" evidence="1">
    <location>
        <position position="1"/>
    </location>
</feature>
<name>X0RXP1_9ZZZZ</name>
<sequence>SRNKVFILKNDEGFAKSIGSNCLADYVRTDNADDFARYAEFCDEAGNFSDAGLAGFAGENGFGSRGGHPNVKLTTFLSAVQTCTRKFGWTSRSAAYNDPGLTATADDAYYLLFGSGAAWEKWVSYNELNVASNGDEDLAGKAAEWAANLTTEQTGKNEYLDTICRIGQAGETSGKLAGYAASIVRAFEKECEWKAEREEKAAGRKDKDYLGDVGKTADRGIVTVLGVHYSEGDYGVTSIVRMKADLPNGKEARIVWFASGEKEFEVGAQYNLRSGIKACNDDPKYGKQTVLTRAKLTAV</sequence>
<reference evidence="1" key="1">
    <citation type="journal article" date="2014" name="Front. Microbiol.">
        <title>High frequency of phylogenetically diverse reductive dehalogenase-homologous genes in deep subseafloor sedimentary metagenomes.</title>
        <authorList>
            <person name="Kawai M."/>
            <person name="Futagami T."/>
            <person name="Toyoda A."/>
            <person name="Takaki Y."/>
            <person name="Nishi S."/>
            <person name="Hori S."/>
            <person name="Arai W."/>
            <person name="Tsubouchi T."/>
            <person name="Morono Y."/>
            <person name="Uchiyama I."/>
            <person name="Ito T."/>
            <person name="Fujiyama A."/>
            <person name="Inagaki F."/>
            <person name="Takami H."/>
        </authorList>
    </citation>
    <scope>NUCLEOTIDE SEQUENCE</scope>
    <source>
        <strain evidence="1">Expedition CK06-06</strain>
    </source>
</reference>
<gene>
    <name evidence="1" type="ORF">S01H1_12330</name>
</gene>
<dbReference type="AlphaFoldDB" id="X0RXP1"/>
<dbReference type="EMBL" id="BARS01006322">
    <property type="protein sequence ID" value="GAF67786.1"/>
    <property type="molecule type" value="Genomic_DNA"/>
</dbReference>
<protein>
    <submittedName>
        <fullName evidence="1">Uncharacterized protein</fullName>
    </submittedName>
</protein>
<evidence type="ECO:0000313" key="1">
    <source>
        <dbReference type="EMBL" id="GAF67786.1"/>
    </source>
</evidence>
<accession>X0RXP1</accession>